<dbReference type="Pfam" id="PF02699">
    <property type="entry name" value="YajC"/>
    <property type="match status" value="1"/>
</dbReference>
<dbReference type="NCBIfam" id="TIGR00739">
    <property type="entry name" value="yajC"/>
    <property type="match status" value="1"/>
</dbReference>
<keyword evidence="10 11" id="KW-0472">Membrane</keyword>
<organism evidence="12 13">
    <name type="scientific">Uliginosibacterium silvisoli</name>
    <dbReference type="NCBI Taxonomy" id="3114758"/>
    <lineage>
        <taxon>Bacteria</taxon>
        <taxon>Pseudomonadati</taxon>
        <taxon>Pseudomonadota</taxon>
        <taxon>Betaproteobacteria</taxon>
        <taxon>Rhodocyclales</taxon>
        <taxon>Zoogloeaceae</taxon>
        <taxon>Uliginosibacterium</taxon>
    </lineage>
</organism>
<protein>
    <recommendedName>
        <fullName evidence="3">Sec translocon accessory complex subunit YajC</fullName>
    </recommendedName>
</protein>
<dbReference type="EMBL" id="JAYXHS010000003">
    <property type="protein sequence ID" value="MEC5387176.1"/>
    <property type="molecule type" value="Genomic_DNA"/>
</dbReference>
<keyword evidence="9" id="KW-0811">Translocation</keyword>
<evidence type="ECO:0000256" key="2">
    <source>
        <dbReference type="ARBA" id="ARBA00006742"/>
    </source>
</evidence>
<evidence type="ECO:0000313" key="12">
    <source>
        <dbReference type="EMBL" id="MEC5387176.1"/>
    </source>
</evidence>
<dbReference type="PANTHER" id="PTHR33909">
    <property type="entry name" value="SEC TRANSLOCON ACCESSORY COMPLEX SUBUNIT YAJC"/>
    <property type="match status" value="1"/>
</dbReference>
<gene>
    <name evidence="12" type="primary">yajC</name>
    <name evidence="12" type="ORF">VVD49_15715</name>
</gene>
<keyword evidence="6 11" id="KW-0812">Transmembrane</keyword>
<feature type="transmembrane region" description="Helical" evidence="11">
    <location>
        <begin position="20"/>
        <end position="39"/>
    </location>
</feature>
<name>A0ABU6K6W7_9RHOO</name>
<evidence type="ECO:0000256" key="8">
    <source>
        <dbReference type="ARBA" id="ARBA00022989"/>
    </source>
</evidence>
<keyword evidence="8 11" id="KW-1133">Transmembrane helix</keyword>
<evidence type="ECO:0000256" key="5">
    <source>
        <dbReference type="ARBA" id="ARBA00022475"/>
    </source>
</evidence>
<keyword evidence="5" id="KW-1003">Cell membrane</keyword>
<evidence type="ECO:0000256" key="11">
    <source>
        <dbReference type="SAM" id="Phobius"/>
    </source>
</evidence>
<comment type="subcellular location">
    <subcellularLocation>
        <location evidence="1">Cell membrane</location>
        <topology evidence="1">Single-pass membrane protein</topology>
    </subcellularLocation>
</comment>
<dbReference type="SMART" id="SM01323">
    <property type="entry name" value="YajC"/>
    <property type="match status" value="1"/>
</dbReference>
<comment type="similarity">
    <text evidence="2">Belongs to the YajC family.</text>
</comment>
<dbReference type="InterPro" id="IPR003849">
    <property type="entry name" value="Preprotein_translocase_YajC"/>
</dbReference>
<reference evidence="12 13" key="1">
    <citation type="submission" date="2024-01" db="EMBL/GenBank/DDBJ databases">
        <title>Uliginosibacterium soil sp. nov.</title>
        <authorList>
            <person name="Lv Y."/>
        </authorList>
    </citation>
    <scope>NUCLEOTIDE SEQUENCE [LARGE SCALE GENOMIC DNA]</scope>
    <source>
        <strain evidence="12 13">H3</strain>
    </source>
</reference>
<evidence type="ECO:0000313" key="13">
    <source>
        <dbReference type="Proteomes" id="UP001331561"/>
    </source>
</evidence>
<dbReference type="RefSeq" id="WP_327600153.1">
    <property type="nucleotide sequence ID" value="NZ_JAYXHS010000003.1"/>
</dbReference>
<comment type="caution">
    <text evidence="12">The sequence shown here is derived from an EMBL/GenBank/DDBJ whole genome shotgun (WGS) entry which is preliminary data.</text>
</comment>
<keyword evidence="4" id="KW-0813">Transport</keyword>
<accession>A0ABU6K6W7</accession>
<evidence type="ECO:0000256" key="6">
    <source>
        <dbReference type="ARBA" id="ARBA00022692"/>
    </source>
</evidence>
<proteinExistence type="inferred from homology"/>
<evidence type="ECO:0000256" key="4">
    <source>
        <dbReference type="ARBA" id="ARBA00022448"/>
    </source>
</evidence>
<dbReference type="Proteomes" id="UP001331561">
    <property type="component" value="Unassembled WGS sequence"/>
</dbReference>
<evidence type="ECO:0000256" key="1">
    <source>
        <dbReference type="ARBA" id="ARBA00004162"/>
    </source>
</evidence>
<evidence type="ECO:0000256" key="9">
    <source>
        <dbReference type="ARBA" id="ARBA00023010"/>
    </source>
</evidence>
<evidence type="ECO:0000256" key="10">
    <source>
        <dbReference type="ARBA" id="ARBA00023136"/>
    </source>
</evidence>
<dbReference type="PRINTS" id="PR01853">
    <property type="entry name" value="YAJCTRNLCASE"/>
</dbReference>
<sequence length="109" mass="11521">MFLISDAQAQTATAAADPTGGFSSIIMMVLMFVVLYFLMIRPQQKRAKEHKALLDALAKGDEVVTAGGMAGTVIELRDTFVKVAVAPNVEVLIQRSSIGAVLPKGSLTA</sequence>
<keyword evidence="7" id="KW-0653">Protein transport</keyword>
<dbReference type="PANTHER" id="PTHR33909:SF1">
    <property type="entry name" value="SEC TRANSLOCON ACCESSORY COMPLEX SUBUNIT YAJC"/>
    <property type="match status" value="1"/>
</dbReference>
<keyword evidence="13" id="KW-1185">Reference proteome</keyword>
<evidence type="ECO:0000256" key="3">
    <source>
        <dbReference type="ARBA" id="ARBA00014962"/>
    </source>
</evidence>
<evidence type="ECO:0000256" key="7">
    <source>
        <dbReference type="ARBA" id="ARBA00022927"/>
    </source>
</evidence>